<keyword evidence="11" id="KW-0677">Repeat</keyword>
<evidence type="ECO:0000256" key="18">
    <source>
        <dbReference type="ARBA" id="ARBA00023242"/>
    </source>
</evidence>
<evidence type="ECO:0000256" key="4">
    <source>
        <dbReference type="ARBA" id="ARBA00004550"/>
    </source>
</evidence>
<keyword evidence="14" id="KW-0391">Immunity</keyword>
<feature type="region of interest" description="Disordered" evidence="23">
    <location>
        <begin position="432"/>
        <end position="461"/>
    </location>
</feature>
<dbReference type="EMBL" id="JACSEA010000001">
    <property type="protein sequence ID" value="KAF7412709.1"/>
    <property type="molecule type" value="Genomic_DNA"/>
</dbReference>
<feature type="region of interest" description="Disordered" evidence="23">
    <location>
        <begin position="233"/>
        <end position="285"/>
    </location>
</feature>
<evidence type="ECO:0000259" key="24">
    <source>
        <dbReference type="PROSITE" id="PS50053"/>
    </source>
</evidence>
<feature type="compositionally biased region" description="Polar residues" evidence="23">
    <location>
        <begin position="173"/>
        <end position="184"/>
    </location>
</feature>
<keyword evidence="10" id="KW-0053">Apoptosis</keyword>
<comment type="function">
    <text evidence="21">Involved in DNA damage-induced apoptosis: following DNA damage, accumulates in the nucleus and forms a complex with p300/EP300, enhancing p300/EP300-mediated p53/TP53 acetylation leading to increase p53/TP53 transcriptional activity. When nuclear, may also act as a component of some chromatin regulator complex that regulates histone 3 'Lys-4' dimethylation (H3K4me2).</text>
</comment>
<dbReference type="GO" id="GO:0002376">
    <property type="term" value="P:immune system process"/>
    <property type="evidence" value="ECO:0007669"/>
    <property type="project" value="UniProtKB-KW"/>
</dbReference>
<dbReference type="SUPFAM" id="SSF54236">
    <property type="entry name" value="Ubiquitin-like"/>
    <property type="match status" value="1"/>
</dbReference>
<dbReference type="InterPro" id="IPR019954">
    <property type="entry name" value="Ubiquitin_CS"/>
</dbReference>
<feature type="compositionally biased region" description="Low complexity" evidence="23">
    <location>
        <begin position="643"/>
        <end position="688"/>
    </location>
</feature>
<keyword evidence="13" id="KW-0156">Chromatin regulator</keyword>
<dbReference type="GO" id="GO:0030154">
    <property type="term" value="P:cell differentiation"/>
    <property type="evidence" value="ECO:0007669"/>
    <property type="project" value="UniProtKB-KW"/>
</dbReference>
<keyword evidence="7" id="KW-0963">Cytoplasm</keyword>
<dbReference type="Pfam" id="PF12057">
    <property type="entry name" value="BAG6"/>
    <property type="match status" value="1"/>
</dbReference>
<dbReference type="Gene3D" id="3.10.20.90">
    <property type="entry name" value="Phosphatidylinositol 3-kinase Catalytic Subunit, Chain A, domain 1"/>
    <property type="match status" value="1"/>
</dbReference>
<evidence type="ECO:0000256" key="11">
    <source>
        <dbReference type="ARBA" id="ARBA00022737"/>
    </source>
</evidence>
<keyword evidence="17" id="KW-0143">Chaperone</keyword>
<sequence length="1249" mass="136431">MIDLTVKTLDSQNHAFSLEDDQITVRRFKEHIAESVAVPADSQRLIYCGRVLQDEKKLNDYDVNGKVIHLVQSAPPQPGQRNNDSGQSQGQQGQGWQNQQRPHYRFSHAQMHGNAMYLGAMSVPAEIVEGHGLPVPQLSNSLSNSRLIVAKRMLNRANELMDRLDDPTAPLHPSTSENNQSPLPQQIQVQEIETDQEETAEGRQSAGTRLSEAVAAALGVAISASGASNVTLLRGSNDDANEARTASETQEDAEMESSAQSQSEQQGTSNASGQNNRRPHAQLPRPPQMAYLLDRLLSTQDRLRPYIERYRVLMLADPSLPPGAGPEGVEENQRIVDGVSECLHYISHSCHALSDIIVDMRQQPPRNLRCRPIIIQHSAIVQAGVPIQVEAHISLHGRNANNNNGNEETTESTNAQQPSDIVVASGSIEVTTEDNNQSQESNSSTPPSQPAEQQRPQEPSQSQFVFDLPNNVEVLMEVSPDSNMEASSGSEQNQTGENNNNNNAGITSGNGAGIFPWGSAPTPDFLRNLMQAVAGHMAQGGIATVPITTRTTATTSAGVQQTVAATVDSTSTNAAQSTQARSNVGTHPTTATQTRSTSRPHVFHPSHPLGVGMSMGQGLEFDPFLPCNSHHVRRTPTSTPNVTATSQSTRASQTPAQETQPQAQTATTSSTASSTASSTSTTSPTSSQGAANNPLANLLRQMLGGTSGQQTSININSPDLPESFGNIMQMVGSGNIHIGIMGDGGTNVVGGNVTLANLLEISSLQSRENITEENLLAELALLIARYMTLEDLIRLRRGRSGPIARLRVPLRFLCCVIMNNSSMPEERDQVVERLILQIRPHLQQLLEREEDASGRSGSSIDICATIESLLSRHCKDMLRLILDVGIDDRRFGEEILTIINNLGRQLCTVLRYSLRGGQAGLEAVACSCMCNMLGAVNPSFRQWMLNSFIVHFRTYSLRIPQPPDSEILPLLIYKENNAQTTSASSTSESAGSTQEQSQQQQQQQQQQQSQSQSQPQQQQQQQQLQHEPMETETVEEKSTNEASVPDEGEDIPETFPGHEALPSEWIPIIARDGVRQRRQLQMQGMANGAVTTFSDAYIGGLPTKRRKLIEQQKPRLLVSPTPNHSAITASVERLVREGVSRAGIEEVEGAAVAVATDPGVRRAFGQAIRDCLNPRRYGTPDFPDPLRNNFYTEQWRHPNPTWPLSAYYQLYYSRASSPLTSSSCLGLSSFNLMEERNEYTVQNILKKDF</sequence>
<feature type="region of interest" description="Disordered" evidence="23">
    <location>
        <begin position="73"/>
        <end position="101"/>
    </location>
</feature>
<keyword evidence="26" id="KW-1185">Reference proteome</keyword>
<accession>A0A834KWX8</accession>
<evidence type="ECO:0000256" key="15">
    <source>
        <dbReference type="ARBA" id="ARBA00022871"/>
    </source>
</evidence>
<dbReference type="InterPro" id="IPR029071">
    <property type="entry name" value="Ubiquitin-like_domsf"/>
</dbReference>
<dbReference type="CDD" id="cd01809">
    <property type="entry name" value="Ubl_BAG6"/>
    <property type="match status" value="1"/>
</dbReference>
<evidence type="ECO:0000256" key="20">
    <source>
        <dbReference type="ARBA" id="ARBA00030033"/>
    </source>
</evidence>
<dbReference type="PROSITE" id="PS00299">
    <property type="entry name" value="UBIQUITIN_1"/>
    <property type="match status" value="1"/>
</dbReference>
<evidence type="ECO:0000256" key="12">
    <source>
        <dbReference type="ARBA" id="ARBA00022782"/>
    </source>
</evidence>
<evidence type="ECO:0000256" key="21">
    <source>
        <dbReference type="ARBA" id="ARBA00046003"/>
    </source>
</evidence>
<evidence type="ECO:0000313" key="26">
    <source>
        <dbReference type="Proteomes" id="UP000614350"/>
    </source>
</evidence>
<feature type="region of interest" description="Disordered" evidence="23">
    <location>
        <begin position="630"/>
        <end position="692"/>
    </location>
</feature>
<keyword evidence="6" id="KW-0813">Transport</keyword>
<proteinExistence type="predicted"/>
<evidence type="ECO:0000256" key="16">
    <source>
        <dbReference type="ARBA" id="ARBA00022990"/>
    </source>
</evidence>
<comment type="caution">
    <text evidence="25">The sequence shown here is derived from an EMBL/GenBank/DDBJ whole genome shotgun (WGS) entry which is preliminary data.</text>
</comment>
<evidence type="ECO:0000256" key="1">
    <source>
        <dbReference type="ARBA" id="ARBA00002067"/>
    </source>
</evidence>
<evidence type="ECO:0000256" key="17">
    <source>
        <dbReference type="ARBA" id="ARBA00023186"/>
    </source>
</evidence>
<dbReference type="GO" id="GO:0006915">
    <property type="term" value="P:apoptotic process"/>
    <property type="evidence" value="ECO:0007669"/>
    <property type="project" value="UniProtKB-KW"/>
</dbReference>
<evidence type="ECO:0000256" key="2">
    <source>
        <dbReference type="ARBA" id="ARBA00004123"/>
    </source>
</evidence>
<feature type="region of interest" description="Disordered" evidence="23">
    <location>
        <begin position="397"/>
        <end position="419"/>
    </location>
</feature>
<dbReference type="GO" id="GO:0051787">
    <property type="term" value="F:misfolded protein binding"/>
    <property type="evidence" value="ECO:0007669"/>
    <property type="project" value="TreeGrafter"/>
</dbReference>
<dbReference type="GO" id="GO:0005634">
    <property type="term" value="C:nucleus"/>
    <property type="evidence" value="ECO:0007669"/>
    <property type="project" value="UniProtKB-SubCell"/>
</dbReference>
<gene>
    <name evidence="25" type="ORF">HZH66_001605</name>
</gene>
<keyword evidence="12" id="KW-0221">Differentiation</keyword>
<evidence type="ECO:0000256" key="10">
    <source>
        <dbReference type="ARBA" id="ARBA00022703"/>
    </source>
</evidence>
<feature type="compositionally biased region" description="Low complexity" evidence="23">
    <location>
        <begin position="399"/>
        <end position="414"/>
    </location>
</feature>
<evidence type="ECO:0000313" key="25">
    <source>
        <dbReference type="EMBL" id="KAF7412709.1"/>
    </source>
</evidence>
<dbReference type="GO" id="GO:0006325">
    <property type="term" value="P:chromatin organization"/>
    <property type="evidence" value="ECO:0007669"/>
    <property type="project" value="UniProtKB-KW"/>
</dbReference>
<evidence type="ECO:0000256" key="5">
    <source>
        <dbReference type="ARBA" id="ARBA00021614"/>
    </source>
</evidence>
<dbReference type="AlphaFoldDB" id="A0A834KWX8"/>
<evidence type="ECO:0000256" key="13">
    <source>
        <dbReference type="ARBA" id="ARBA00022853"/>
    </source>
</evidence>
<dbReference type="Proteomes" id="UP000614350">
    <property type="component" value="Unassembled WGS sequence"/>
</dbReference>
<dbReference type="PANTHER" id="PTHR15204">
    <property type="entry name" value="LARGE PROLINE-RICH PROTEIN BAG6"/>
    <property type="match status" value="1"/>
</dbReference>
<organism evidence="25 26">
    <name type="scientific">Vespula vulgaris</name>
    <name type="common">Yellow jacket</name>
    <name type="synonym">Wasp</name>
    <dbReference type="NCBI Taxonomy" id="7454"/>
    <lineage>
        <taxon>Eukaryota</taxon>
        <taxon>Metazoa</taxon>
        <taxon>Ecdysozoa</taxon>
        <taxon>Arthropoda</taxon>
        <taxon>Hexapoda</taxon>
        <taxon>Insecta</taxon>
        <taxon>Pterygota</taxon>
        <taxon>Neoptera</taxon>
        <taxon>Endopterygota</taxon>
        <taxon>Hymenoptera</taxon>
        <taxon>Apocrita</taxon>
        <taxon>Aculeata</taxon>
        <taxon>Vespoidea</taxon>
        <taxon>Vespidae</taxon>
        <taxon>Vespinae</taxon>
        <taxon>Vespula</taxon>
    </lineage>
</organism>
<feature type="region of interest" description="Disordered" evidence="23">
    <location>
        <begin position="164"/>
        <end position="184"/>
    </location>
</feature>
<feature type="compositionally biased region" description="Polar residues" evidence="23">
    <location>
        <begin position="570"/>
        <end position="599"/>
    </location>
</feature>
<feature type="compositionally biased region" description="Low complexity" evidence="23">
    <location>
        <begin position="256"/>
        <end position="266"/>
    </location>
</feature>
<evidence type="ECO:0000256" key="8">
    <source>
        <dbReference type="ARBA" id="ARBA00022525"/>
    </source>
</evidence>
<keyword evidence="16" id="KW-0007">Acetylation</keyword>
<comment type="function">
    <text evidence="1">Released extracellularly via exosomes, it is a ligand of the natural killer/NK cells receptor NCR3 and stimulates NK cells cytotoxicity. It may thereby trigger NK cells cytotoxicity against neighboring tumor cells and immature myeloid dendritic cells (DC).</text>
</comment>
<name>A0A834KWX8_VESVU</name>
<feature type="region of interest" description="Disordered" evidence="23">
    <location>
        <begin position="570"/>
        <end position="605"/>
    </location>
</feature>
<protein>
    <recommendedName>
        <fullName evidence="5">Large proline-rich protein BAG6</fullName>
    </recommendedName>
    <alternativeName>
        <fullName evidence="20">BCL2-associated athanogene 6</fullName>
    </alternativeName>
    <alternativeName>
        <fullName evidence="19">HLA-B-associated transcript 3</fullName>
    </alternativeName>
</protein>
<feature type="domain" description="Ubiquitin-like" evidence="24">
    <location>
        <begin position="2"/>
        <end position="64"/>
    </location>
</feature>
<evidence type="ECO:0000256" key="6">
    <source>
        <dbReference type="ARBA" id="ARBA00022448"/>
    </source>
</evidence>
<dbReference type="GO" id="GO:0005576">
    <property type="term" value="C:extracellular region"/>
    <property type="evidence" value="ECO:0007669"/>
    <property type="project" value="UniProtKB-SubCell"/>
</dbReference>
<keyword evidence="9" id="KW-0597">Phosphoprotein</keyword>
<feature type="compositionally biased region" description="Low complexity" evidence="23">
    <location>
        <begin position="79"/>
        <end position="101"/>
    </location>
</feature>
<dbReference type="GO" id="GO:0007283">
    <property type="term" value="P:spermatogenesis"/>
    <property type="evidence" value="ECO:0007669"/>
    <property type="project" value="UniProtKB-KW"/>
</dbReference>
<feature type="compositionally biased region" description="Low complexity" evidence="23">
    <location>
        <begin position="489"/>
        <end position="507"/>
    </location>
</feature>
<feature type="compositionally biased region" description="Polar residues" evidence="23">
    <location>
        <begin position="267"/>
        <end position="276"/>
    </location>
</feature>
<dbReference type="GO" id="GO:0031593">
    <property type="term" value="F:polyubiquitin modification-dependent protein binding"/>
    <property type="evidence" value="ECO:0007669"/>
    <property type="project" value="TreeGrafter"/>
</dbReference>
<evidence type="ECO:0000256" key="23">
    <source>
        <dbReference type="SAM" id="MobiDB-lite"/>
    </source>
</evidence>
<comment type="subcellular location">
    <subcellularLocation>
        <location evidence="3">Cytoplasm</location>
        <location evidence="3">Cytosol</location>
    </subcellularLocation>
    <subcellularLocation>
        <location evidence="2">Nucleus</location>
    </subcellularLocation>
    <subcellularLocation>
        <location evidence="4">Secreted</location>
        <location evidence="4">Extracellular exosome</location>
    </subcellularLocation>
</comment>
<dbReference type="InterPro" id="IPR021925">
    <property type="entry name" value="BAG6"/>
</dbReference>
<feature type="region of interest" description="Disordered" evidence="23">
    <location>
        <begin position="979"/>
        <end position="1064"/>
    </location>
</feature>
<keyword evidence="8" id="KW-0964">Secreted</keyword>
<keyword evidence="18" id="KW-0539">Nucleus</keyword>
<dbReference type="InterPro" id="IPR000626">
    <property type="entry name" value="Ubiquitin-like_dom"/>
</dbReference>
<reference evidence="25" key="1">
    <citation type="journal article" date="2020" name="G3 (Bethesda)">
        <title>High-Quality Assemblies for Three Invasive Social Wasps from the &lt;i&gt;Vespula&lt;/i&gt; Genus.</title>
        <authorList>
            <person name="Harrop T.W.R."/>
            <person name="Guhlin J."/>
            <person name="McLaughlin G.M."/>
            <person name="Permina E."/>
            <person name="Stockwell P."/>
            <person name="Gilligan J."/>
            <person name="Le Lec M.F."/>
            <person name="Gruber M.A.M."/>
            <person name="Quinn O."/>
            <person name="Lovegrove M."/>
            <person name="Duncan E.J."/>
            <person name="Remnant E.J."/>
            <person name="Van Eeckhoven J."/>
            <person name="Graham B."/>
            <person name="Knapp R.A."/>
            <person name="Langford K.W."/>
            <person name="Kronenberg Z."/>
            <person name="Press M.O."/>
            <person name="Eacker S.M."/>
            <person name="Wilson-Rankin E.E."/>
            <person name="Purcell J."/>
            <person name="Lester P.J."/>
            <person name="Dearden P.K."/>
        </authorList>
    </citation>
    <scope>NUCLEOTIDE SEQUENCE</scope>
    <source>
        <strain evidence="25">Marl-1</strain>
    </source>
</reference>
<keyword evidence="15" id="KW-0744">Spermatogenesis</keyword>
<dbReference type="PROSITE" id="PS50053">
    <property type="entry name" value="UBIQUITIN_2"/>
    <property type="match status" value="1"/>
</dbReference>
<dbReference type="Pfam" id="PF00240">
    <property type="entry name" value="ubiquitin"/>
    <property type="match status" value="1"/>
</dbReference>
<feature type="compositionally biased region" description="Low complexity" evidence="23">
    <location>
        <begin position="979"/>
        <end position="1025"/>
    </location>
</feature>
<dbReference type="GO" id="GO:0036503">
    <property type="term" value="P:ERAD pathway"/>
    <property type="evidence" value="ECO:0007669"/>
    <property type="project" value="TreeGrafter"/>
</dbReference>
<dbReference type="PANTHER" id="PTHR15204:SF0">
    <property type="entry name" value="LARGE PROLINE-RICH PROTEIN BAG6"/>
    <property type="match status" value="1"/>
</dbReference>
<evidence type="ECO:0000256" key="9">
    <source>
        <dbReference type="ARBA" id="ARBA00022553"/>
    </source>
</evidence>
<evidence type="ECO:0000256" key="22">
    <source>
        <dbReference type="ARBA" id="ARBA00046936"/>
    </source>
</evidence>
<feature type="region of interest" description="Disordered" evidence="23">
    <location>
        <begin position="480"/>
        <end position="507"/>
    </location>
</feature>
<comment type="subunit">
    <text evidence="22">Component of the BAG6/BAT3 complex, also named BAT3 complex, at least composed of BAG6, UBL4A and GET4/TRC35. Interacts with GET4; the interaction is direct and localizes BAG6 in the cytosol. Interacts with UBL4A; the interaction is direct and required for UBL4A protein stability. Interacts with AIFM1. Interacts with HSPA2. Interacts with CTCFL. Interacts with p300/EP300. Interacts (via ubiquitin-like domain) with RNF126; required for BAG6-dependent ubiquitination of proteins mislocalized to the cytosol. Interacts (via ubiquitin-like domain) with SGTA; SGTA competes with RNF126 by binding the same region of BAG6, thereby promoting deubiquitination of BAG6-target proteins and rescuing them from degradation. Interacts with ricin A chain. Interacts with VCP and AMFR; both form the VCP/p97-AMFR/gp78 complex. Interacts with SYVN1. Interacts with USP13; the interaction is direct and may mediate UBL4A deubiquitination. Interacts with ZFAND2B. Interacts with KPNA2. Interacts with UBQLN4.</text>
</comment>
<evidence type="ECO:0000256" key="14">
    <source>
        <dbReference type="ARBA" id="ARBA00022859"/>
    </source>
</evidence>
<evidence type="ECO:0000256" key="19">
    <source>
        <dbReference type="ARBA" id="ARBA00029739"/>
    </source>
</evidence>
<feature type="compositionally biased region" description="Low complexity" evidence="23">
    <location>
        <begin position="435"/>
        <end position="461"/>
    </location>
</feature>
<dbReference type="GO" id="GO:0071818">
    <property type="term" value="C:BAT3 complex"/>
    <property type="evidence" value="ECO:0007669"/>
    <property type="project" value="TreeGrafter"/>
</dbReference>
<dbReference type="SMART" id="SM00213">
    <property type="entry name" value="UBQ"/>
    <property type="match status" value="1"/>
</dbReference>
<evidence type="ECO:0000256" key="7">
    <source>
        <dbReference type="ARBA" id="ARBA00022490"/>
    </source>
</evidence>
<evidence type="ECO:0000256" key="3">
    <source>
        <dbReference type="ARBA" id="ARBA00004514"/>
    </source>
</evidence>